<feature type="chain" id="PRO_5011679769" description="Outer membrane lipoprotein-sorting protein" evidence="1">
    <location>
        <begin position="20"/>
        <end position="234"/>
    </location>
</feature>
<dbReference type="STRING" id="680127.SAMN05421593_0098"/>
<proteinExistence type="predicted"/>
<dbReference type="RefSeq" id="WP_139265779.1">
    <property type="nucleotide sequence ID" value="NZ_FNWQ01000011.1"/>
</dbReference>
<evidence type="ECO:0000256" key="1">
    <source>
        <dbReference type="SAM" id="SignalP"/>
    </source>
</evidence>
<name>A0A1H6IJR5_CHRCI</name>
<dbReference type="Proteomes" id="UP000198561">
    <property type="component" value="Unassembled WGS sequence"/>
</dbReference>
<evidence type="ECO:0000313" key="2">
    <source>
        <dbReference type="EMBL" id="SEH49104.1"/>
    </source>
</evidence>
<organism evidence="2 3">
    <name type="scientific">Chryseobacterium culicis</name>
    <dbReference type="NCBI Taxonomy" id="680127"/>
    <lineage>
        <taxon>Bacteria</taxon>
        <taxon>Pseudomonadati</taxon>
        <taxon>Bacteroidota</taxon>
        <taxon>Flavobacteriia</taxon>
        <taxon>Flavobacteriales</taxon>
        <taxon>Weeksellaceae</taxon>
        <taxon>Chryseobacterium group</taxon>
        <taxon>Chryseobacterium</taxon>
    </lineage>
</organism>
<gene>
    <name evidence="2" type="ORF">SAMN05421593_0098</name>
</gene>
<sequence>MKKLLVPFFCMVMVSFLSAQNTNNVKKEISKLSITPNEVINNYMEALGGKDKLDAVKSMLKETTMSIEGIDVVTTEKRMGNKYKIVQTAMGMEMEVQVFNGEKGYKSTTTEEGTVQKQIMTEEEIIKAKKSITLGILPIFDPAKYISVTTDKIDDKEYYILSSDKSKAYFDIRTGLFYKTISEGREMIFKEYLIVDGLKLPGIIEVKTKQKTIEMKTTKLILNSGVTESDFIVF</sequence>
<keyword evidence="1" id="KW-0732">Signal</keyword>
<dbReference type="EMBL" id="FNWQ01000011">
    <property type="protein sequence ID" value="SEH49104.1"/>
    <property type="molecule type" value="Genomic_DNA"/>
</dbReference>
<feature type="signal peptide" evidence="1">
    <location>
        <begin position="1"/>
        <end position="19"/>
    </location>
</feature>
<reference evidence="2 3" key="1">
    <citation type="submission" date="2016-10" db="EMBL/GenBank/DDBJ databases">
        <authorList>
            <person name="de Groot N.N."/>
        </authorList>
    </citation>
    <scope>NUCLEOTIDE SEQUENCE [LARGE SCALE GENOMIC DNA]</scope>
    <source>
        <strain evidence="2 3">DSM 23031</strain>
    </source>
</reference>
<dbReference type="AlphaFoldDB" id="A0A1H6IJR5"/>
<accession>A0A1H6IJR5</accession>
<evidence type="ECO:0008006" key="4">
    <source>
        <dbReference type="Google" id="ProtNLM"/>
    </source>
</evidence>
<evidence type="ECO:0000313" key="3">
    <source>
        <dbReference type="Proteomes" id="UP000198561"/>
    </source>
</evidence>
<dbReference type="OrthoDB" id="128937at2"/>
<protein>
    <recommendedName>
        <fullName evidence="4">Outer membrane lipoprotein-sorting protein</fullName>
    </recommendedName>
</protein>